<keyword evidence="3" id="KW-1185">Reference proteome</keyword>
<dbReference type="SUPFAM" id="SSF52540">
    <property type="entry name" value="P-loop containing nucleoside triphosphate hydrolases"/>
    <property type="match status" value="2"/>
</dbReference>
<dbReference type="InterPro" id="IPR051055">
    <property type="entry name" value="PIF1_helicase"/>
</dbReference>
<dbReference type="Gene3D" id="3.40.50.300">
    <property type="entry name" value="P-loop containing nucleotide triphosphate hydrolases"/>
    <property type="match status" value="1"/>
</dbReference>
<accession>A0A1G8B3T4</accession>
<dbReference type="PANTHER" id="PTHR47642">
    <property type="entry name" value="ATP-DEPENDENT DNA HELICASE"/>
    <property type="match status" value="1"/>
</dbReference>
<dbReference type="FunFam" id="3.40.50.300:FF:001498">
    <property type="entry name" value="ATP-dependent DNA helicase"/>
    <property type="match status" value="1"/>
</dbReference>
<dbReference type="InterPro" id="IPR027417">
    <property type="entry name" value="P-loop_NTPase"/>
</dbReference>
<dbReference type="Pfam" id="PF05970">
    <property type="entry name" value="PIF1"/>
    <property type="match status" value="1"/>
</dbReference>
<dbReference type="AlphaFoldDB" id="A0A1G8B3T4"/>
<dbReference type="CDD" id="cd18809">
    <property type="entry name" value="SF1_C_RecD"/>
    <property type="match status" value="1"/>
</dbReference>
<name>A0A1G8B3T4_9FLAO</name>
<dbReference type="Pfam" id="PF14493">
    <property type="entry name" value="HTH_40"/>
    <property type="match status" value="1"/>
</dbReference>
<sequence length="763" mass="88137">MNNFSEEAKFVLQFINETNRSIFLTGKAGTGKTTLLKEIIQTTHKNAVIVAPTGIAALNAGGVTIHSFFHLPFAAFVPDTKNPPIFTDNIKFENKLSLKRHMRMSRVRKALFLNMDLLVIDEVSMLRADVLDAMNFMLQSIRKNPQPFGGVQVLFIGDLLQLPPVVKQAEWDVLQRYYGGVFFFHSEVVRQFPPLYIELDKVFRQSDQEFIQILNNLRNNQVTTQDVQLLNKFIKTDFDIKNNPGYITLTTHNTKADKINKDALDGIDKKEFVFKPDVVGDFPEKLFPLEANMSLKVGAQVIFIKNDISPEKRFYNGKMGIVKSLSNNEIFVHFPEENETIEVEKYEWENIKYTVDPNTKEIVEEVLGTFTHYPLKLAWAITVHKSQGLTFDKAVLDVSSVFLPGQAYVALSRLRSLDGLVLLSPIQMNGLVNDEEVMSYANNKATVDRLTQELQLATKDFLRNFLIDTYSWFNLGTLWHAHIHTYDAETDRSKKNSFKPWAIKTTKSLNEMLIHSEKFVHQLRCLFNEENFRFAHVKERVNKAYQYFFPMMDHLVFELLFNIAQVKGKRQLKGFYEELVVLEDALLKQVIQMKKAEKMLQLLEEGKKISKENLRSLEISEYKINHLVNIANILKDTQLDLDEDDDVSKYSSTKKGEKKEKKKSTTAITLEYWKQKKSIEEIAEIRKLVPTTIYSHLGKLVGDGLIQLDEILPKDKINELEQLFITFKDKPLSEIKATVEDLYSWEELKLFQRAKEALKDSEE</sequence>
<evidence type="ECO:0000313" key="2">
    <source>
        <dbReference type="EMBL" id="SDH27785.1"/>
    </source>
</evidence>
<gene>
    <name evidence="2" type="ORF">SAMN05421818_101121</name>
</gene>
<dbReference type="PANTHER" id="PTHR47642:SF5">
    <property type="entry name" value="ATP-DEPENDENT DNA HELICASE"/>
    <property type="match status" value="1"/>
</dbReference>
<organism evidence="2 3">
    <name type="scientific">Myroides phaeus</name>
    <dbReference type="NCBI Taxonomy" id="702745"/>
    <lineage>
        <taxon>Bacteria</taxon>
        <taxon>Pseudomonadati</taxon>
        <taxon>Bacteroidota</taxon>
        <taxon>Flavobacteriia</taxon>
        <taxon>Flavobacteriales</taxon>
        <taxon>Flavobacteriaceae</taxon>
        <taxon>Myroides</taxon>
    </lineage>
</organism>
<dbReference type="RefSeq" id="WP_090404604.1">
    <property type="nucleotide sequence ID" value="NZ_FNDQ01000001.1"/>
</dbReference>
<dbReference type="GO" id="GO:0003678">
    <property type="term" value="F:DNA helicase activity"/>
    <property type="evidence" value="ECO:0007669"/>
    <property type="project" value="InterPro"/>
</dbReference>
<dbReference type="SMART" id="SM00382">
    <property type="entry name" value="AAA"/>
    <property type="match status" value="1"/>
</dbReference>
<evidence type="ECO:0000313" key="3">
    <source>
        <dbReference type="Proteomes" id="UP000243588"/>
    </source>
</evidence>
<feature type="domain" description="AAA+ ATPase" evidence="1">
    <location>
        <begin position="18"/>
        <end position="277"/>
    </location>
</feature>
<dbReference type="STRING" id="702745.SAMN05421818_101121"/>
<evidence type="ECO:0000259" key="1">
    <source>
        <dbReference type="SMART" id="SM00382"/>
    </source>
</evidence>
<dbReference type="GO" id="GO:0006281">
    <property type="term" value="P:DNA repair"/>
    <property type="evidence" value="ECO:0007669"/>
    <property type="project" value="InterPro"/>
</dbReference>
<dbReference type="InterPro" id="IPR029491">
    <property type="entry name" value="Helicase_HTH"/>
</dbReference>
<dbReference type="Gene3D" id="2.30.30.940">
    <property type="match status" value="1"/>
</dbReference>
<protein>
    <submittedName>
        <fullName evidence="2">Helix-turn-helix domain-containing protein</fullName>
    </submittedName>
</protein>
<dbReference type="InterPro" id="IPR003593">
    <property type="entry name" value="AAA+_ATPase"/>
</dbReference>
<dbReference type="InterPro" id="IPR010285">
    <property type="entry name" value="DNA_helicase_pif1-like_DEAD"/>
</dbReference>
<dbReference type="Gene3D" id="1.10.10.1390">
    <property type="entry name" value="ATP-dependent DNA helicase RecQ"/>
    <property type="match status" value="1"/>
</dbReference>
<dbReference type="EMBL" id="FNDQ01000001">
    <property type="protein sequence ID" value="SDH27785.1"/>
    <property type="molecule type" value="Genomic_DNA"/>
</dbReference>
<dbReference type="Proteomes" id="UP000243588">
    <property type="component" value="Unassembled WGS sequence"/>
</dbReference>
<proteinExistence type="predicted"/>
<reference evidence="3" key="1">
    <citation type="submission" date="2016-10" db="EMBL/GenBank/DDBJ databases">
        <authorList>
            <person name="Varghese N."/>
            <person name="Submissions S."/>
        </authorList>
    </citation>
    <scope>NUCLEOTIDE SEQUENCE [LARGE SCALE GENOMIC DNA]</scope>
    <source>
        <strain evidence="3">DSM 23313</strain>
    </source>
</reference>
<dbReference type="GO" id="GO:0000723">
    <property type="term" value="P:telomere maintenance"/>
    <property type="evidence" value="ECO:0007669"/>
    <property type="project" value="InterPro"/>
</dbReference>